<dbReference type="AlphaFoldDB" id="L1NFV2"/>
<evidence type="ECO:0000256" key="11">
    <source>
        <dbReference type="SAM" id="Phobius"/>
    </source>
</evidence>
<dbReference type="InterPro" id="IPR040690">
    <property type="entry name" value="FtsX_ECD"/>
</dbReference>
<keyword evidence="7 11" id="KW-1133">Transmembrane helix</keyword>
<protein>
    <recommendedName>
        <fullName evidence="3 10">Cell division protein FtsX</fullName>
    </recommendedName>
</protein>
<evidence type="ECO:0000256" key="7">
    <source>
        <dbReference type="ARBA" id="ARBA00022989"/>
    </source>
</evidence>
<name>L1NFV2_9BACT</name>
<dbReference type="Pfam" id="PF18075">
    <property type="entry name" value="FtsX_ECD"/>
    <property type="match status" value="1"/>
</dbReference>
<keyword evidence="4 10" id="KW-1003">Cell membrane</keyword>
<dbReference type="InterPro" id="IPR003838">
    <property type="entry name" value="ABC3_permease_C"/>
</dbReference>
<dbReference type="GO" id="GO:0005886">
    <property type="term" value="C:plasma membrane"/>
    <property type="evidence" value="ECO:0007669"/>
    <property type="project" value="UniProtKB-SubCell"/>
</dbReference>
<evidence type="ECO:0000313" key="14">
    <source>
        <dbReference type="EMBL" id="EKY02092.1"/>
    </source>
</evidence>
<keyword evidence="8 10" id="KW-0472">Membrane</keyword>
<keyword evidence="5 10" id="KW-0132">Cell division</keyword>
<feature type="domain" description="ABC3 transporter permease C-terminal" evidence="12">
    <location>
        <begin position="169"/>
        <end position="286"/>
    </location>
</feature>
<dbReference type="Proteomes" id="UP000010433">
    <property type="component" value="Unassembled WGS sequence"/>
</dbReference>
<evidence type="ECO:0000313" key="15">
    <source>
        <dbReference type="Proteomes" id="UP000010433"/>
    </source>
</evidence>
<proteinExistence type="inferred from homology"/>
<keyword evidence="6 11" id="KW-0812">Transmembrane</keyword>
<evidence type="ECO:0000256" key="6">
    <source>
        <dbReference type="ARBA" id="ARBA00022692"/>
    </source>
</evidence>
<evidence type="ECO:0000256" key="4">
    <source>
        <dbReference type="ARBA" id="ARBA00022475"/>
    </source>
</evidence>
<dbReference type="PANTHER" id="PTHR47755">
    <property type="entry name" value="CELL DIVISION PROTEIN FTSX"/>
    <property type="match status" value="1"/>
</dbReference>
<feature type="transmembrane region" description="Helical" evidence="11">
    <location>
        <begin position="255"/>
        <end position="277"/>
    </location>
</feature>
<feature type="transmembrane region" description="Helical" evidence="11">
    <location>
        <begin position="218"/>
        <end position="243"/>
    </location>
</feature>
<dbReference type="RefSeq" id="WP_009162046.1">
    <property type="nucleotide sequence ID" value="NZ_KB290980.1"/>
</dbReference>
<dbReference type="Pfam" id="PF02687">
    <property type="entry name" value="FtsX"/>
    <property type="match status" value="1"/>
</dbReference>
<accession>L1NFV2</accession>
<dbReference type="InterPro" id="IPR004513">
    <property type="entry name" value="FtsX"/>
</dbReference>
<organism evidence="14 15">
    <name type="scientific">Hoylesella saccharolytica F0055</name>
    <dbReference type="NCBI Taxonomy" id="1127699"/>
    <lineage>
        <taxon>Bacteria</taxon>
        <taxon>Pseudomonadati</taxon>
        <taxon>Bacteroidota</taxon>
        <taxon>Bacteroidia</taxon>
        <taxon>Bacteroidales</taxon>
        <taxon>Prevotellaceae</taxon>
        <taxon>Hoylesella</taxon>
    </lineage>
</organism>
<dbReference type="PATRIC" id="fig|1127699.3.peg.775"/>
<comment type="caution">
    <text evidence="14">The sequence shown here is derived from an EMBL/GenBank/DDBJ whole genome shotgun (WGS) entry which is preliminary data.</text>
</comment>
<gene>
    <name evidence="14" type="ORF">HMPREF9151_00837</name>
</gene>
<evidence type="ECO:0000256" key="8">
    <source>
        <dbReference type="ARBA" id="ARBA00023136"/>
    </source>
</evidence>
<feature type="transmembrane region" description="Helical" evidence="11">
    <location>
        <begin position="165"/>
        <end position="186"/>
    </location>
</feature>
<dbReference type="HOGENOM" id="CLU_073546_3_0_10"/>
<keyword evidence="9 10" id="KW-0131">Cell cycle</keyword>
<evidence type="ECO:0000256" key="3">
    <source>
        <dbReference type="ARBA" id="ARBA00021907"/>
    </source>
</evidence>
<dbReference type="PANTHER" id="PTHR47755:SF1">
    <property type="entry name" value="CELL DIVISION PROTEIN FTSX"/>
    <property type="match status" value="1"/>
</dbReference>
<dbReference type="STRING" id="1127699.HMPREF9151_00837"/>
<evidence type="ECO:0000259" key="12">
    <source>
        <dbReference type="Pfam" id="PF02687"/>
    </source>
</evidence>
<evidence type="ECO:0000256" key="2">
    <source>
        <dbReference type="ARBA" id="ARBA00007379"/>
    </source>
</evidence>
<feature type="transmembrane region" description="Helical" evidence="11">
    <location>
        <begin position="12"/>
        <end position="38"/>
    </location>
</feature>
<dbReference type="EMBL" id="AMEP01000056">
    <property type="protein sequence ID" value="EKY02092.1"/>
    <property type="molecule type" value="Genomic_DNA"/>
</dbReference>
<evidence type="ECO:0000256" key="10">
    <source>
        <dbReference type="PIRNR" id="PIRNR003097"/>
    </source>
</evidence>
<dbReference type="PIRSF" id="PIRSF003097">
    <property type="entry name" value="FtsX"/>
    <property type="match status" value="1"/>
</dbReference>
<comment type="similarity">
    <text evidence="2 10">Belongs to the ABC-4 integral membrane protein family. FtsX subfamily.</text>
</comment>
<reference evidence="14 15" key="1">
    <citation type="submission" date="2012-05" db="EMBL/GenBank/DDBJ databases">
        <authorList>
            <person name="Weinstock G."/>
            <person name="Sodergren E."/>
            <person name="Lobos E.A."/>
            <person name="Fulton L."/>
            <person name="Fulton R."/>
            <person name="Courtney L."/>
            <person name="Fronick C."/>
            <person name="O'Laughlin M."/>
            <person name="Godfrey J."/>
            <person name="Wilson R.M."/>
            <person name="Miner T."/>
            <person name="Farmer C."/>
            <person name="Delehaunty K."/>
            <person name="Cordes M."/>
            <person name="Minx P."/>
            <person name="Tomlinson C."/>
            <person name="Chen J."/>
            <person name="Wollam A."/>
            <person name="Pepin K.H."/>
            <person name="Bhonagiri V."/>
            <person name="Zhang X."/>
            <person name="Suruliraj S."/>
            <person name="Warren W."/>
            <person name="Mitreva M."/>
            <person name="Mardis E.R."/>
            <person name="Wilson R.K."/>
        </authorList>
    </citation>
    <scope>NUCLEOTIDE SEQUENCE [LARGE SCALE GENOMIC DNA]</scope>
    <source>
        <strain evidence="14 15">F0055</strain>
    </source>
</reference>
<evidence type="ECO:0000256" key="5">
    <source>
        <dbReference type="ARBA" id="ARBA00022618"/>
    </source>
</evidence>
<dbReference type="GO" id="GO:0051301">
    <property type="term" value="P:cell division"/>
    <property type="evidence" value="ECO:0007669"/>
    <property type="project" value="UniProtKB-KW"/>
</dbReference>
<feature type="domain" description="FtsX extracellular" evidence="13">
    <location>
        <begin position="53"/>
        <end position="146"/>
    </location>
</feature>
<dbReference type="Gene3D" id="3.30.70.3040">
    <property type="match status" value="1"/>
</dbReference>
<evidence type="ECO:0000256" key="9">
    <source>
        <dbReference type="ARBA" id="ARBA00023306"/>
    </source>
</evidence>
<evidence type="ECO:0000259" key="13">
    <source>
        <dbReference type="Pfam" id="PF18075"/>
    </source>
</evidence>
<comment type="subcellular location">
    <subcellularLocation>
        <location evidence="1">Cell membrane</location>
        <topology evidence="1">Multi-pass membrane protein</topology>
    </subcellularLocation>
</comment>
<dbReference type="OrthoDB" id="9813411at2"/>
<sequence length="293" mass="32652">MRKKRNKARSRYGLQVVTLCISTTMVLVLLGMVVLSVFTTRNLTNYVKENLVVTVMLDQDMTNPEAQNLCTQLSTRPYIKKLSFISKEQALKEQTTAMGTDPTEFTGGDNPFLSSIELTLQGDYANNDSLAWISKELKNHPKVSEISYQHDLVENVNNTLRKVSLVLLILAALLTFVSFSLINNTVRLGIYARRFSIHTMKLVGASWGFIRKPFINQAVGIGMIAASLATAVLVGFIFGLHQYEAGVFTVITWDVMAITTVAIYISGILITAFCAYISVNKFLRMKAGELYKI</sequence>
<evidence type="ECO:0000256" key="1">
    <source>
        <dbReference type="ARBA" id="ARBA00004651"/>
    </source>
</evidence>
<keyword evidence="15" id="KW-1185">Reference proteome</keyword>